<evidence type="ECO:0000313" key="1">
    <source>
        <dbReference type="EMBL" id="BBD79720.1"/>
    </source>
</evidence>
<gene>
    <name evidence="1" type="ORF">ALSL_1057</name>
</gene>
<sequence length="149" mass="15879">MPVRRGRHLRALGLVPWVLRESRTAAVVDQAPPATASHACVLVLPQDGQPRAQDVLGRALLAAGAPFARAPRLVLAEGRLAEPVPVAAAYLVFGEPQARALGERLSAETLGKARIVLVDAPSTLLEAHGKRALWTALRQLRRVLTQDAG</sequence>
<dbReference type="AlphaFoldDB" id="A0A2Z6E3S7"/>
<reference evidence="2" key="1">
    <citation type="submission" date="2018-04" db="EMBL/GenBank/DDBJ databases">
        <authorList>
            <person name="Watanabe M."/>
            <person name="Kojima H."/>
        </authorList>
    </citation>
    <scope>NUCLEOTIDE SEQUENCE [LARGE SCALE GENOMIC DNA]</scope>
    <source>
        <strain evidence="2">Dysh456</strain>
    </source>
</reference>
<name>A0A2Z6E3S7_9GAMM</name>
<dbReference type="EMBL" id="AP018560">
    <property type="protein sequence ID" value="BBD79720.1"/>
    <property type="molecule type" value="Genomic_DNA"/>
</dbReference>
<proteinExistence type="predicted"/>
<accession>A0A2Z6E3S7</accession>
<evidence type="ECO:0000313" key="2">
    <source>
        <dbReference type="Proteomes" id="UP000270530"/>
    </source>
</evidence>
<dbReference type="Proteomes" id="UP000270530">
    <property type="component" value="Chromosome"/>
</dbReference>
<protein>
    <submittedName>
        <fullName evidence="1">Uncharacterized protein</fullName>
    </submittedName>
</protein>
<keyword evidence="2" id="KW-1185">Reference proteome</keyword>
<organism evidence="1 2">
    <name type="scientific">Aerosticca soli</name>
    <dbReference type="NCBI Taxonomy" id="2010829"/>
    <lineage>
        <taxon>Bacteria</taxon>
        <taxon>Pseudomonadati</taxon>
        <taxon>Pseudomonadota</taxon>
        <taxon>Gammaproteobacteria</taxon>
        <taxon>Lysobacterales</taxon>
        <taxon>Rhodanobacteraceae</taxon>
        <taxon>Aerosticca</taxon>
    </lineage>
</organism>
<dbReference type="KEGG" id="rbd:ALSL_1057"/>
<reference evidence="2" key="2">
    <citation type="submission" date="2018-06" db="EMBL/GenBank/DDBJ databases">
        <title>Genome sequence of Rhodanobacteraceae bacterium strain Dysh456.</title>
        <authorList>
            <person name="Fukui M."/>
        </authorList>
    </citation>
    <scope>NUCLEOTIDE SEQUENCE [LARGE SCALE GENOMIC DNA]</scope>
    <source>
        <strain evidence="2">Dysh456</strain>
    </source>
</reference>